<keyword evidence="6" id="KW-0862">Zinc</keyword>
<keyword evidence="10" id="KW-0539">Nucleus</keyword>
<comment type="caution">
    <text evidence="15">The sequence shown here is derived from an EMBL/GenBank/DDBJ whole genome shotgun (WGS) entry which is preliminary data.</text>
</comment>
<sequence>METLCFRLPGHGDTALEHMNSLRCSKHFCDITIVASNKQTFKGHKVVLAACSPFLRDQFLLNPSPNLQVSVLYSSTVLCDLLKSCYTGSLQFNSEEIVNYLTAASYLQMDYIVTSGDHPCQPLTVGRSRQSASTHELAPAQPHSPRSPPAENSADVCTQDRVHQDDQTLLDEQYIKVNVSDDGEETQQEEYEKFSVYIPKEAAKRTEEESSDVPHEAFCPETGGATDRECNLNLADDDSGVPRVRGTGKGRGRGFKRRRLPSLQEKRAAETDRHQDLWYLAAAGMGGAFGMDYIQEGLKAGGLMPTDFPHLDTALGESEGEKASSTSASSLTQYCMEDPSGGACEGSSGGAAHQGVDESVAVVGSTSSVAGPVICEQCGMTFPSVQALTVHTCTAHPLYSCPCCAKQFHHSANLTRHMAVHRGAGKCHQCPLCYKTFTQKSTLIDHMNLHSGERPHHCAYCHARFAHKPALRRHLKELHGKTTAQNFLYEQQEQERGKGIQEGGQDPPALA</sequence>
<comment type="function">
    <text evidence="1">May be involved in transcriptional regulation.</text>
</comment>
<evidence type="ECO:0000256" key="10">
    <source>
        <dbReference type="ARBA" id="ARBA00023242"/>
    </source>
</evidence>
<evidence type="ECO:0000313" key="16">
    <source>
        <dbReference type="Proteomes" id="UP000324091"/>
    </source>
</evidence>
<feature type="region of interest" description="Disordered" evidence="12">
    <location>
        <begin position="123"/>
        <end position="157"/>
    </location>
</feature>
<dbReference type="Gene3D" id="3.30.710.10">
    <property type="entry name" value="Potassium Channel Kv1.1, Chain A"/>
    <property type="match status" value="1"/>
</dbReference>
<feature type="domain" description="C2H2-type" evidence="14">
    <location>
        <begin position="428"/>
        <end position="455"/>
    </location>
</feature>
<evidence type="ECO:0000256" key="6">
    <source>
        <dbReference type="ARBA" id="ARBA00022833"/>
    </source>
</evidence>
<keyword evidence="5 11" id="KW-0863">Zinc-finger</keyword>
<dbReference type="FunFam" id="3.30.160.60:FF:000100">
    <property type="entry name" value="Zinc finger 45-like"/>
    <property type="match status" value="1"/>
</dbReference>
<feature type="region of interest" description="Disordered" evidence="12">
    <location>
        <begin position="232"/>
        <end position="268"/>
    </location>
</feature>
<dbReference type="EMBL" id="RHFK02000014">
    <property type="protein sequence ID" value="TWW65566.1"/>
    <property type="molecule type" value="Genomic_DNA"/>
</dbReference>
<name>A0A5C6NEM6_9TELE</name>
<keyword evidence="7" id="KW-0805">Transcription regulation</keyword>
<dbReference type="Pfam" id="PF00096">
    <property type="entry name" value="zf-C2H2"/>
    <property type="match status" value="1"/>
</dbReference>
<evidence type="ECO:0000259" key="13">
    <source>
        <dbReference type="PROSITE" id="PS50097"/>
    </source>
</evidence>
<dbReference type="GO" id="GO:0000978">
    <property type="term" value="F:RNA polymerase II cis-regulatory region sequence-specific DNA binding"/>
    <property type="evidence" value="ECO:0007669"/>
    <property type="project" value="TreeGrafter"/>
</dbReference>
<dbReference type="PROSITE" id="PS50157">
    <property type="entry name" value="ZINC_FINGER_C2H2_2"/>
    <property type="match status" value="3"/>
</dbReference>
<dbReference type="PROSITE" id="PS00028">
    <property type="entry name" value="ZINC_FINGER_C2H2_1"/>
    <property type="match status" value="3"/>
</dbReference>
<dbReference type="PROSITE" id="PS50097">
    <property type="entry name" value="BTB"/>
    <property type="match status" value="1"/>
</dbReference>
<dbReference type="InterPro" id="IPR011333">
    <property type="entry name" value="SKP1/BTB/POZ_sf"/>
</dbReference>
<protein>
    <submittedName>
        <fullName evidence="15">Zinc finger and BTB domain-containing protein 12</fullName>
    </submittedName>
</protein>
<evidence type="ECO:0000256" key="1">
    <source>
        <dbReference type="ARBA" id="ARBA00003767"/>
    </source>
</evidence>
<evidence type="ECO:0000256" key="12">
    <source>
        <dbReference type="SAM" id="MobiDB-lite"/>
    </source>
</evidence>
<evidence type="ECO:0000256" key="5">
    <source>
        <dbReference type="ARBA" id="ARBA00022771"/>
    </source>
</evidence>
<feature type="domain" description="C2H2-type" evidence="14">
    <location>
        <begin position="456"/>
        <end position="484"/>
    </location>
</feature>
<dbReference type="InterPro" id="IPR000210">
    <property type="entry name" value="BTB/POZ_dom"/>
</dbReference>
<dbReference type="GO" id="GO:0000981">
    <property type="term" value="F:DNA-binding transcription factor activity, RNA polymerase II-specific"/>
    <property type="evidence" value="ECO:0007669"/>
    <property type="project" value="TreeGrafter"/>
</dbReference>
<comment type="subcellular location">
    <subcellularLocation>
        <location evidence="2">Nucleus</location>
    </subcellularLocation>
</comment>
<dbReference type="InterPro" id="IPR050457">
    <property type="entry name" value="ZnFinger_BTB_dom_contain"/>
</dbReference>
<evidence type="ECO:0000256" key="4">
    <source>
        <dbReference type="ARBA" id="ARBA00022737"/>
    </source>
</evidence>
<dbReference type="InterPro" id="IPR036236">
    <property type="entry name" value="Znf_C2H2_sf"/>
</dbReference>
<evidence type="ECO:0000256" key="3">
    <source>
        <dbReference type="ARBA" id="ARBA00022723"/>
    </source>
</evidence>
<dbReference type="SMART" id="SM00355">
    <property type="entry name" value="ZnF_C2H2"/>
    <property type="match status" value="4"/>
</dbReference>
<dbReference type="SUPFAM" id="SSF57667">
    <property type="entry name" value="beta-beta-alpha zinc fingers"/>
    <property type="match status" value="2"/>
</dbReference>
<feature type="region of interest" description="Disordered" evidence="12">
    <location>
        <begin position="492"/>
        <end position="511"/>
    </location>
</feature>
<reference evidence="15 16" key="1">
    <citation type="submission" date="2019-04" db="EMBL/GenBank/DDBJ databases">
        <title>Chromosome genome assembly for Takifugu flavidus.</title>
        <authorList>
            <person name="Xiao S."/>
        </authorList>
    </citation>
    <scope>NUCLEOTIDE SEQUENCE [LARGE SCALE GENOMIC DNA]</scope>
    <source>
        <strain evidence="15">HTHZ2018</strain>
        <tissue evidence="15">Muscle</tissue>
    </source>
</reference>
<keyword evidence="9" id="KW-0804">Transcription</keyword>
<accession>A0A5C6NEM6</accession>
<keyword evidence="4" id="KW-0677">Repeat</keyword>
<dbReference type="SMART" id="SM00225">
    <property type="entry name" value="BTB"/>
    <property type="match status" value="1"/>
</dbReference>
<evidence type="ECO:0000256" key="2">
    <source>
        <dbReference type="ARBA" id="ARBA00004123"/>
    </source>
</evidence>
<feature type="domain" description="BTB" evidence="13">
    <location>
        <begin position="29"/>
        <end position="94"/>
    </location>
</feature>
<dbReference type="InterPro" id="IPR013087">
    <property type="entry name" value="Znf_C2H2_type"/>
</dbReference>
<evidence type="ECO:0000259" key="14">
    <source>
        <dbReference type="PROSITE" id="PS50157"/>
    </source>
</evidence>
<evidence type="ECO:0000256" key="9">
    <source>
        <dbReference type="ARBA" id="ARBA00023163"/>
    </source>
</evidence>
<proteinExistence type="predicted"/>
<feature type="compositionally biased region" description="Basic residues" evidence="12">
    <location>
        <begin position="246"/>
        <end position="260"/>
    </location>
</feature>
<evidence type="ECO:0000256" key="8">
    <source>
        <dbReference type="ARBA" id="ARBA00023125"/>
    </source>
</evidence>
<evidence type="ECO:0000313" key="15">
    <source>
        <dbReference type="EMBL" id="TWW65566.1"/>
    </source>
</evidence>
<evidence type="ECO:0000256" key="7">
    <source>
        <dbReference type="ARBA" id="ARBA00023015"/>
    </source>
</evidence>
<keyword evidence="16" id="KW-1185">Reference proteome</keyword>
<dbReference type="GO" id="GO:0008270">
    <property type="term" value="F:zinc ion binding"/>
    <property type="evidence" value="ECO:0007669"/>
    <property type="project" value="UniProtKB-KW"/>
</dbReference>
<organism evidence="15 16">
    <name type="scientific">Takifugu flavidus</name>
    <name type="common">sansaifugu</name>
    <dbReference type="NCBI Taxonomy" id="433684"/>
    <lineage>
        <taxon>Eukaryota</taxon>
        <taxon>Metazoa</taxon>
        <taxon>Chordata</taxon>
        <taxon>Craniata</taxon>
        <taxon>Vertebrata</taxon>
        <taxon>Euteleostomi</taxon>
        <taxon>Actinopterygii</taxon>
        <taxon>Neopterygii</taxon>
        <taxon>Teleostei</taxon>
        <taxon>Neoteleostei</taxon>
        <taxon>Acanthomorphata</taxon>
        <taxon>Eupercaria</taxon>
        <taxon>Tetraodontiformes</taxon>
        <taxon>Tetradontoidea</taxon>
        <taxon>Tetraodontidae</taxon>
        <taxon>Takifugu</taxon>
    </lineage>
</organism>
<keyword evidence="3" id="KW-0479">Metal-binding</keyword>
<dbReference type="PANTHER" id="PTHR46105:SF29">
    <property type="entry name" value="ZINC FINGER AND BTB DOMAIN CONTAINING 12"/>
    <property type="match status" value="1"/>
</dbReference>
<keyword evidence="8" id="KW-0238">DNA-binding</keyword>
<dbReference type="Pfam" id="PF00651">
    <property type="entry name" value="BTB"/>
    <property type="match status" value="1"/>
</dbReference>
<gene>
    <name evidence="15" type="ORF">D4764_21G0004660</name>
</gene>
<dbReference type="PANTHER" id="PTHR46105">
    <property type="entry name" value="AGAP004733-PA"/>
    <property type="match status" value="1"/>
</dbReference>
<dbReference type="Proteomes" id="UP000324091">
    <property type="component" value="Chromosome 21"/>
</dbReference>
<dbReference type="SUPFAM" id="SSF54695">
    <property type="entry name" value="POZ domain"/>
    <property type="match status" value="1"/>
</dbReference>
<evidence type="ECO:0000256" key="11">
    <source>
        <dbReference type="PROSITE-ProRule" id="PRU00042"/>
    </source>
</evidence>
<feature type="domain" description="C2H2-type" evidence="14">
    <location>
        <begin position="399"/>
        <end position="426"/>
    </location>
</feature>
<dbReference type="AlphaFoldDB" id="A0A5C6NEM6"/>
<dbReference type="Gene3D" id="3.30.160.60">
    <property type="entry name" value="Classic Zinc Finger"/>
    <property type="match status" value="3"/>
</dbReference>